<evidence type="ECO:0000259" key="4">
    <source>
        <dbReference type="Pfam" id="PF00135"/>
    </source>
</evidence>
<proteinExistence type="inferred from homology"/>
<organism evidence="5">
    <name type="scientific">Pyramimonas obovata</name>
    <dbReference type="NCBI Taxonomy" id="1411642"/>
    <lineage>
        <taxon>Eukaryota</taxon>
        <taxon>Viridiplantae</taxon>
        <taxon>Chlorophyta</taxon>
        <taxon>Pyramimonadophyceae</taxon>
        <taxon>Pyramimonadales</taxon>
        <taxon>Pyramimonadaceae</taxon>
        <taxon>Pyramimonas</taxon>
        <taxon>Pyramimonas incertae sedis</taxon>
    </lineage>
</organism>
<accession>A0A7S0RNP4</accession>
<dbReference type="GO" id="GO:0016787">
    <property type="term" value="F:hydrolase activity"/>
    <property type="evidence" value="ECO:0007669"/>
    <property type="project" value="UniProtKB-KW"/>
</dbReference>
<protein>
    <recommendedName>
        <fullName evidence="3">Carboxylic ester hydrolase</fullName>
        <ecNumber evidence="3">3.1.1.-</ecNumber>
    </recommendedName>
</protein>
<dbReference type="EC" id="3.1.1.-" evidence="3"/>
<dbReference type="InterPro" id="IPR019826">
    <property type="entry name" value="Carboxylesterase_B_AS"/>
</dbReference>
<evidence type="ECO:0000256" key="1">
    <source>
        <dbReference type="ARBA" id="ARBA00005964"/>
    </source>
</evidence>
<dbReference type="InterPro" id="IPR029058">
    <property type="entry name" value="AB_hydrolase_fold"/>
</dbReference>
<feature type="domain" description="Carboxylesterase type B" evidence="4">
    <location>
        <begin position="28"/>
        <end position="532"/>
    </location>
</feature>
<dbReference type="PROSITE" id="PS00122">
    <property type="entry name" value="CARBOXYLESTERASE_B_1"/>
    <property type="match status" value="1"/>
</dbReference>
<sequence length="596" mass="65418">MRPAQALLVASLLLEACLGFADDIELTPEVSVTGGLIRGVRLTNGVDQFTGIPFAKPPTPENDGRWRAPEEPESWEGTLSLTDWAPICSQGKQGDEDCLYLNVWTASSNQYRTDANATEDLLPVMMFIHGGGFETGSVQSYNGSDIMETLDNSIVYVTTPYRLGPFGFLGSEVLRNRTVGEFGGTTGNYGMLDQRMALKWLQENIATFGGDPSRVTIWGQSAGASSVSNHMSMPGSKGLYHRAIIESSSFSPSVSKTLESAEDLFARYTELLDCPSDGQEAVDCLLSKSAGELNEAAGELPACCDFFNIFLPWAPVVDGTELPLHPFEAIETEGALQVDDDFPILQGNNRDEGSLPLQVQPHNLDLDGLEDDWAFNYGAAQLDALNALYLPTSSPAVFYSPFYFADSNALGDFWVGCPTERVARKQRALGNRPLYQYNFQALDPFSFHGTETFFVFQFVLQNQKASDAAKSLAVLTAKYWANFGANGDPNADGVPNWPRYDSSALGSTQIIDLEGNLSHPTDGVKREECDFWIPYEEDILAECKERFPCGARAKNTTFTIETEITRSEKELQTHQTVAQVVQNFTHAAHTWGGFFA</sequence>
<comment type="similarity">
    <text evidence="1 3">Belongs to the type-B carboxylesterase/lipase family.</text>
</comment>
<dbReference type="AlphaFoldDB" id="A0A7S0RNP4"/>
<evidence type="ECO:0000256" key="2">
    <source>
        <dbReference type="ARBA" id="ARBA00022801"/>
    </source>
</evidence>
<feature type="signal peptide" evidence="3">
    <location>
        <begin position="1"/>
        <end position="21"/>
    </location>
</feature>
<gene>
    <name evidence="5" type="ORF">POBO1169_LOCUS16042</name>
</gene>
<reference evidence="5" key="1">
    <citation type="submission" date="2021-01" db="EMBL/GenBank/DDBJ databases">
        <authorList>
            <person name="Corre E."/>
            <person name="Pelletier E."/>
            <person name="Niang G."/>
            <person name="Scheremetjew M."/>
            <person name="Finn R."/>
            <person name="Kale V."/>
            <person name="Holt S."/>
            <person name="Cochrane G."/>
            <person name="Meng A."/>
            <person name="Brown T."/>
            <person name="Cohen L."/>
        </authorList>
    </citation>
    <scope>NUCLEOTIDE SEQUENCE</scope>
    <source>
        <strain evidence="5">CCMP722</strain>
    </source>
</reference>
<dbReference type="PANTHER" id="PTHR11559">
    <property type="entry name" value="CARBOXYLESTERASE"/>
    <property type="match status" value="1"/>
</dbReference>
<keyword evidence="2 3" id="KW-0378">Hydrolase</keyword>
<dbReference type="EMBL" id="HBFA01031876">
    <property type="protein sequence ID" value="CAD8682701.1"/>
    <property type="molecule type" value="Transcribed_RNA"/>
</dbReference>
<keyword evidence="3" id="KW-0732">Signal</keyword>
<dbReference type="Gene3D" id="3.40.50.1820">
    <property type="entry name" value="alpha/beta hydrolase"/>
    <property type="match status" value="1"/>
</dbReference>
<feature type="chain" id="PRO_5031605337" description="Carboxylic ester hydrolase" evidence="3">
    <location>
        <begin position="22"/>
        <end position="596"/>
    </location>
</feature>
<evidence type="ECO:0000256" key="3">
    <source>
        <dbReference type="RuleBase" id="RU361235"/>
    </source>
</evidence>
<dbReference type="SUPFAM" id="SSF53474">
    <property type="entry name" value="alpha/beta-Hydrolases"/>
    <property type="match status" value="1"/>
</dbReference>
<name>A0A7S0RNP4_9CHLO</name>
<evidence type="ECO:0000313" key="5">
    <source>
        <dbReference type="EMBL" id="CAD8682701.1"/>
    </source>
</evidence>
<dbReference type="InterPro" id="IPR050309">
    <property type="entry name" value="Type-B_Carboxylest/Lipase"/>
</dbReference>
<dbReference type="Pfam" id="PF00135">
    <property type="entry name" value="COesterase"/>
    <property type="match status" value="1"/>
</dbReference>
<dbReference type="InterPro" id="IPR002018">
    <property type="entry name" value="CarbesteraseB"/>
</dbReference>